<dbReference type="Proteomes" id="UP000001593">
    <property type="component" value="Unassembled WGS sequence"/>
</dbReference>
<dbReference type="InterPro" id="IPR050717">
    <property type="entry name" value="C2H2-ZF_Transcription_Reg"/>
</dbReference>
<dbReference type="InterPro" id="IPR036236">
    <property type="entry name" value="Znf_C2H2_sf"/>
</dbReference>
<dbReference type="InParanoid" id="A7RNW7"/>
<dbReference type="PROSITE" id="PS50157">
    <property type="entry name" value="ZINC_FINGER_C2H2_2"/>
    <property type="match status" value="2"/>
</dbReference>
<dbReference type="InterPro" id="IPR013087">
    <property type="entry name" value="Znf_C2H2_type"/>
</dbReference>
<evidence type="ECO:0000259" key="6">
    <source>
        <dbReference type="PROSITE" id="PS50157"/>
    </source>
</evidence>
<dbReference type="PANTHER" id="PTHR14196">
    <property type="entry name" value="ODD-SKIPPED - RELATED"/>
    <property type="match status" value="1"/>
</dbReference>
<dbReference type="OrthoDB" id="5977959at2759"/>
<reference evidence="7 8" key="1">
    <citation type="journal article" date="2007" name="Science">
        <title>Sea anemone genome reveals ancestral eumetazoan gene repertoire and genomic organization.</title>
        <authorList>
            <person name="Putnam N.H."/>
            <person name="Srivastava M."/>
            <person name="Hellsten U."/>
            <person name="Dirks B."/>
            <person name="Chapman J."/>
            <person name="Salamov A."/>
            <person name="Terry A."/>
            <person name="Shapiro H."/>
            <person name="Lindquist E."/>
            <person name="Kapitonov V.V."/>
            <person name="Jurka J."/>
            <person name="Genikhovich G."/>
            <person name="Grigoriev I.V."/>
            <person name="Lucas S.M."/>
            <person name="Steele R.E."/>
            <person name="Finnerty J.R."/>
            <person name="Technau U."/>
            <person name="Martindale M.Q."/>
            <person name="Rokhsar D.S."/>
        </authorList>
    </citation>
    <scope>NUCLEOTIDE SEQUENCE [LARGE SCALE GENOMIC DNA]</scope>
    <source>
        <strain evidence="8">CH2 X CH6</strain>
    </source>
</reference>
<feature type="non-terminal residue" evidence="7">
    <location>
        <position position="1"/>
    </location>
</feature>
<proteinExistence type="predicted"/>
<feature type="domain" description="C2H2-type" evidence="6">
    <location>
        <begin position="22"/>
        <end position="49"/>
    </location>
</feature>
<gene>
    <name evidence="7" type="ORF">NEMVEDRAFT_v1g68554</name>
</gene>
<protein>
    <recommendedName>
        <fullName evidence="6">C2H2-type domain-containing protein</fullName>
    </recommendedName>
</protein>
<dbReference type="FunFam" id="3.30.160.60:FF:000656">
    <property type="entry name" value="Zinc finger protein 541"/>
    <property type="match status" value="1"/>
</dbReference>
<accession>A7RNW7</accession>
<evidence type="ECO:0000256" key="3">
    <source>
        <dbReference type="ARBA" id="ARBA00022771"/>
    </source>
</evidence>
<organism evidence="7 8">
    <name type="scientific">Nematostella vectensis</name>
    <name type="common">Starlet sea anemone</name>
    <dbReference type="NCBI Taxonomy" id="45351"/>
    <lineage>
        <taxon>Eukaryota</taxon>
        <taxon>Metazoa</taxon>
        <taxon>Cnidaria</taxon>
        <taxon>Anthozoa</taxon>
        <taxon>Hexacorallia</taxon>
        <taxon>Actiniaria</taxon>
        <taxon>Edwardsiidae</taxon>
        <taxon>Nematostella</taxon>
    </lineage>
</organism>
<dbReference type="Pfam" id="PF13912">
    <property type="entry name" value="zf-C2H2_6"/>
    <property type="match status" value="1"/>
</dbReference>
<dbReference type="EMBL" id="DS469524">
    <property type="protein sequence ID" value="EDO46748.1"/>
    <property type="molecule type" value="Genomic_DNA"/>
</dbReference>
<keyword evidence="8" id="KW-1185">Reference proteome</keyword>
<evidence type="ECO:0000313" key="8">
    <source>
        <dbReference type="Proteomes" id="UP000001593"/>
    </source>
</evidence>
<keyword evidence="3 5" id="KW-0863">Zinc-finger</keyword>
<dbReference type="eggNOG" id="KOG1721">
    <property type="taxonomic scope" value="Eukaryota"/>
</dbReference>
<dbReference type="Gene3D" id="3.30.160.60">
    <property type="entry name" value="Classic Zinc Finger"/>
    <property type="match status" value="2"/>
</dbReference>
<evidence type="ECO:0000313" key="7">
    <source>
        <dbReference type="EMBL" id="EDO46748.1"/>
    </source>
</evidence>
<dbReference type="GO" id="GO:0008270">
    <property type="term" value="F:zinc ion binding"/>
    <property type="evidence" value="ECO:0007669"/>
    <property type="project" value="UniProtKB-KW"/>
</dbReference>
<evidence type="ECO:0000256" key="5">
    <source>
        <dbReference type="PROSITE-ProRule" id="PRU00042"/>
    </source>
</evidence>
<name>A7RNW7_NEMVE</name>
<evidence type="ECO:0000256" key="1">
    <source>
        <dbReference type="ARBA" id="ARBA00022723"/>
    </source>
</evidence>
<evidence type="ECO:0000256" key="2">
    <source>
        <dbReference type="ARBA" id="ARBA00022737"/>
    </source>
</evidence>
<dbReference type="PANTHER" id="PTHR14196:SF12">
    <property type="entry name" value="ZINC FINGER PROTEIN 208-LIKE"/>
    <property type="match status" value="1"/>
</dbReference>
<dbReference type="OMA" id="MYIHERS"/>
<feature type="non-terminal residue" evidence="7">
    <location>
        <position position="74"/>
    </location>
</feature>
<keyword evidence="1" id="KW-0479">Metal-binding</keyword>
<sequence>KIFGSSSALAKHKLTHSDERRYVCSICSKGFKRQDHLNGHMVTHRDKKPYECSYADCDKSYCDMRSLRRHLENH</sequence>
<dbReference type="HOGENOM" id="CLU_002678_42_18_1"/>
<dbReference type="STRING" id="45351.A7RNW7"/>
<feature type="domain" description="C2H2-type" evidence="6">
    <location>
        <begin position="50"/>
        <end position="74"/>
    </location>
</feature>
<evidence type="ECO:0000256" key="4">
    <source>
        <dbReference type="ARBA" id="ARBA00022833"/>
    </source>
</evidence>
<dbReference type="SUPFAM" id="SSF57667">
    <property type="entry name" value="beta-beta-alpha zinc fingers"/>
    <property type="match status" value="2"/>
</dbReference>
<keyword evidence="2" id="KW-0677">Repeat</keyword>
<keyword evidence="4" id="KW-0862">Zinc</keyword>
<dbReference type="AlphaFoldDB" id="A7RNW7"/>
<dbReference type="PROSITE" id="PS00028">
    <property type="entry name" value="ZINC_FINGER_C2H2_1"/>
    <property type="match status" value="2"/>
</dbReference>
<dbReference type="PhylomeDB" id="A7RNW7"/>
<dbReference type="Pfam" id="PF00096">
    <property type="entry name" value="zf-C2H2"/>
    <property type="match status" value="1"/>
</dbReference>
<dbReference type="KEGG" id="nve:5518889"/>
<dbReference type="SMART" id="SM00355">
    <property type="entry name" value="ZnF_C2H2"/>
    <property type="match status" value="2"/>
</dbReference>